<feature type="domain" description="Cyclic nucleotide-binding" evidence="1">
    <location>
        <begin position="23"/>
        <end position="124"/>
    </location>
</feature>
<dbReference type="InterPro" id="IPR014710">
    <property type="entry name" value="RmlC-like_jellyroll"/>
</dbReference>
<name>A0ABQ1K5H7_9GAMM</name>
<gene>
    <name evidence="2" type="ORF">GCM10011352_09960</name>
</gene>
<dbReference type="EMBL" id="BMIJ01000002">
    <property type="protein sequence ID" value="GGB86086.1"/>
    <property type="molecule type" value="Genomic_DNA"/>
</dbReference>
<accession>A0ABQ1K5H7</accession>
<evidence type="ECO:0000313" key="2">
    <source>
        <dbReference type="EMBL" id="GGB86086.1"/>
    </source>
</evidence>
<dbReference type="SUPFAM" id="SSF51206">
    <property type="entry name" value="cAMP-binding domain-like"/>
    <property type="match status" value="1"/>
</dbReference>
<evidence type="ECO:0000313" key="3">
    <source>
        <dbReference type="Proteomes" id="UP000629025"/>
    </source>
</evidence>
<keyword evidence="3" id="KW-1185">Reference proteome</keyword>
<dbReference type="InterPro" id="IPR018490">
    <property type="entry name" value="cNMP-bd_dom_sf"/>
</dbReference>
<protein>
    <recommendedName>
        <fullName evidence="1">Cyclic nucleotide-binding domain-containing protein</fullName>
    </recommendedName>
</protein>
<organism evidence="2 3">
    <name type="scientific">Marinobacterium zhoushanense</name>
    <dbReference type="NCBI Taxonomy" id="1679163"/>
    <lineage>
        <taxon>Bacteria</taxon>
        <taxon>Pseudomonadati</taxon>
        <taxon>Pseudomonadota</taxon>
        <taxon>Gammaproteobacteria</taxon>
        <taxon>Oceanospirillales</taxon>
        <taxon>Oceanospirillaceae</taxon>
        <taxon>Marinobacterium</taxon>
    </lineage>
</organism>
<dbReference type="PROSITE" id="PS50042">
    <property type="entry name" value="CNMP_BINDING_3"/>
    <property type="match status" value="1"/>
</dbReference>
<dbReference type="InterPro" id="IPR000595">
    <property type="entry name" value="cNMP-bd_dom"/>
</dbReference>
<comment type="caution">
    <text evidence="2">The sequence shown here is derived from an EMBL/GenBank/DDBJ whole genome shotgun (WGS) entry which is preliminary data.</text>
</comment>
<sequence length="164" mass="18232">MKNLDAQRLLAESGLDYFKGASTFGALSDDAIRFLLENGQVQCVEAGETIFRSGEPGSFFAVVLQGKLGYYREVEQERLLIREIHFGEEVGYVSMIGLFNRKGSVYALESSTVLKVDSNLFFQLHLDFPSDFGILMLNLSRELARTIDGINNKLTAIATGHGRE</sequence>
<dbReference type="Pfam" id="PF00027">
    <property type="entry name" value="cNMP_binding"/>
    <property type="match status" value="1"/>
</dbReference>
<evidence type="ECO:0000259" key="1">
    <source>
        <dbReference type="PROSITE" id="PS50042"/>
    </source>
</evidence>
<dbReference type="RefSeq" id="WP_188746021.1">
    <property type="nucleotide sequence ID" value="NZ_BMIJ01000002.1"/>
</dbReference>
<dbReference type="Proteomes" id="UP000629025">
    <property type="component" value="Unassembled WGS sequence"/>
</dbReference>
<dbReference type="Gene3D" id="2.60.120.10">
    <property type="entry name" value="Jelly Rolls"/>
    <property type="match status" value="1"/>
</dbReference>
<dbReference type="SMART" id="SM00100">
    <property type="entry name" value="cNMP"/>
    <property type="match status" value="1"/>
</dbReference>
<proteinExistence type="predicted"/>
<reference evidence="3" key="1">
    <citation type="journal article" date="2019" name="Int. J. Syst. Evol. Microbiol.">
        <title>The Global Catalogue of Microorganisms (GCM) 10K type strain sequencing project: providing services to taxonomists for standard genome sequencing and annotation.</title>
        <authorList>
            <consortium name="The Broad Institute Genomics Platform"/>
            <consortium name="The Broad Institute Genome Sequencing Center for Infectious Disease"/>
            <person name="Wu L."/>
            <person name="Ma J."/>
        </authorList>
    </citation>
    <scope>NUCLEOTIDE SEQUENCE [LARGE SCALE GENOMIC DNA]</scope>
    <source>
        <strain evidence="3">CGMCC 1.15341</strain>
    </source>
</reference>
<dbReference type="CDD" id="cd00038">
    <property type="entry name" value="CAP_ED"/>
    <property type="match status" value="1"/>
</dbReference>